<dbReference type="Gene3D" id="1.20.5.320">
    <property type="entry name" value="6-Phosphogluconate Dehydrogenase, domain 3"/>
    <property type="match status" value="1"/>
</dbReference>
<dbReference type="InterPro" id="IPR006184">
    <property type="entry name" value="6PGdom_BS"/>
</dbReference>
<dbReference type="InterPro" id="IPR036291">
    <property type="entry name" value="NAD(P)-bd_dom_sf"/>
</dbReference>
<dbReference type="InterPro" id="IPR006113">
    <property type="entry name" value="6PGDH_Gnd/GntZ"/>
</dbReference>
<dbReference type="OrthoDB" id="9804542at2"/>
<dbReference type="Gene3D" id="1.10.1040.10">
    <property type="entry name" value="N-(1-d-carboxylethyl)-l-norvaline Dehydrogenase, domain 2"/>
    <property type="match status" value="1"/>
</dbReference>
<comment type="similarity">
    <text evidence="3 11 14">Belongs to the 6-phosphogluconate dehydrogenase family.</text>
</comment>
<dbReference type="Pfam" id="PF00393">
    <property type="entry name" value="6PGD"/>
    <property type="match status" value="1"/>
</dbReference>
<feature type="binding site" description="in other chain" evidence="13">
    <location>
        <position position="261"/>
    </location>
    <ligand>
        <name>substrate</name>
        <note>ligand shared between dimeric partners</note>
    </ligand>
</feature>
<feature type="binding site" description="in other chain" evidence="13">
    <location>
        <begin position="128"/>
        <end position="130"/>
    </location>
    <ligand>
        <name>substrate</name>
        <note>ligand shared between dimeric partners</note>
    </ligand>
</feature>
<dbReference type="RefSeq" id="WP_135251733.1">
    <property type="nucleotide sequence ID" value="NZ_SMLK01000013.1"/>
</dbReference>
<feature type="binding site" description="in other chain" evidence="13">
    <location>
        <begin position="186"/>
        <end position="187"/>
    </location>
    <ligand>
        <name>substrate</name>
        <note>ligand shared between dimeric partners</note>
    </ligand>
</feature>
<dbReference type="InterPro" id="IPR008927">
    <property type="entry name" value="6-PGluconate_DH-like_C_sf"/>
</dbReference>
<evidence type="ECO:0000256" key="11">
    <source>
        <dbReference type="PIRNR" id="PIRNR000109"/>
    </source>
</evidence>
<keyword evidence="8 14" id="KW-0311">Gluconate utilization</keyword>
<evidence type="ECO:0000256" key="10">
    <source>
        <dbReference type="ARBA" id="ARBA00048640"/>
    </source>
</evidence>
<accession>A0A4Z0BC87</accession>
<dbReference type="PIRSF" id="PIRSF000109">
    <property type="entry name" value="6PGD"/>
    <property type="match status" value="1"/>
</dbReference>
<dbReference type="Proteomes" id="UP000297839">
    <property type="component" value="Unassembled WGS sequence"/>
</dbReference>
<dbReference type="FunFam" id="1.10.1040.10:FF:000002">
    <property type="entry name" value="6-phosphogluconate dehydrogenase, decarboxylating"/>
    <property type="match status" value="1"/>
</dbReference>
<feature type="active site" description="Proton donor" evidence="12">
    <location>
        <position position="190"/>
    </location>
</feature>
<feature type="active site" description="Proton acceptor" evidence="12">
    <location>
        <position position="183"/>
    </location>
</feature>
<evidence type="ECO:0000256" key="9">
    <source>
        <dbReference type="ARBA" id="ARBA00023126"/>
    </source>
</evidence>
<evidence type="ECO:0000256" key="14">
    <source>
        <dbReference type="RuleBase" id="RU000485"/>
    </source>
</evidence>
<feature type="domain" description="6-phosphogluconate dehydrogenase C-terminal" evidence="15">
    <location>
        <begin position="179"/>
        <end position="468"/>
    </location>
</feature>
<feature type="binding site" evidence="13">
    <location>
        <position position="446"/>
    </location>
    <ligand>
        <name>substrate</name>
        <note>ligand shared between dimeric partners</note>
    </ligand>
</feature>
<dbReference type="InterPro" id="IPR013328">
    <property type="entry name" value="6PGD_dom2"/>
</dbReference>
<comment type="pathway">
    <text evidence="2 11 14">Carbohydrate degradation; pentose phosphate pathway; D-ribulose 5-phosphate from D-glucose 6-phosphate (oxidative stage): step 3/3.</text>
</comment>
<feature type="binding site" description="in other chain" evidence="13">
    <location>
        <position position="288"/>
    </location>
    <ligand>
        <name>substrate</name>
        <note>ligand shared between dimeric partners</note>
    </ligand>
</feature>
<comment type="catalytic activity">
    <reaction evidence="10 11 14">
        <text>6-phospho-D-gluconate + NADP(+) = D-ribulose 5-phosphate + CO2 + NADPH</text>
        <dbReference type="Rhea" id="RHEA:10116"/>
        <dbReference type="ChEBI" id="CHEBI:16526"/>
        <dbReference type="ChEBI" id="CHEBI:57783"/>
        <dbReference type="ChEBI" id="CHEBI:58121"/>
        <dbReference type="ChEBI" id="CHEBI:58349"/>
        <dbReference type="ChEBI" id="CHEBI:58759"/>
        <dbReference type="EC" id="1.1.1.44"/>
    </reaction>
</comment>
<dbReference type="InterPro" id="IPR006183">
    <property type="entry name" value="Pgluconate_DH"/>
</dbReference>
<feature type="binding site" evidence="13">
    <location>
        <position position="452"/>
    </location>
    <ligand>
        <name>substrate</name>
        <note>ligand shared between dimeric partners</note>
    </ligand>
</feature>
<dbReference type="NCBIfam" id="NF006765">
    <property type="entry name" value="PRK09287.1"/>
    <property type="match status" value="1"/>
</dbReference>
<dbReference type="PRINTS" id="PR00076">
    <property type="entry name" value="6PGDHDRGNASE"/>
</dbReference>
<name>A0A4Z0BC87_9BURK</name>
<dbReference type="SUPFAM" id="SSF48179">
    <property type="entry name" value="6-phosphogluconate dehydrogenase C-terminal domain-like"/>
    <property type="match status" value="1"/>
</dbReference>
<evidence type="ECO:0000256" key="13">
    <source>
        <dbReference type="PIRSR" id="PIRSR000109-2"/>
    </source>
</evidence>
<dbReference type="EMBL" id="SMLK01000013">
    <property type="protein sequence ID" value="TFY96310.1"/>
    <property type="molecule type" value="Genomic_DNA"/>
</dbReference>
<dbReference type="NCBIfam" id="TIGR00873">
    <property type="entry name" value="gnd"/>
    <property type="match status" value="1"/>
</dbReference>
<dbReference type="GO" id="GO:0004616">
    <property type="term" value="F:phosphogluconate dehydrogenase (decarboxylating) activity"/>
    <property type="evidence" value="ECO:0007669"/>
    <property type="project" value="UniProtKB-EC"/>
</dbReference>
<dbReference type="PROSITE" id="PS00461">
    <property type="entry name" value="6PGD"/>
    <property type="match status" value="1"/>
</dbReference>
<feature type="binding site" description="in other chain" evidence="13">
    <location>
        <position position="102"/>
    </location>
    <ligand>
        <name>substrate</name>
        <note>ligand shared between dimeric partners</note>
    </ligand>
</feature>
<protein>
    <recommendedName>
        <fullName evidence="6 11">6-phosphogluconate dehydrogenase, decarboxylating</fullName>
        <ecNumber evidence="5 11">1.1.1.44</ecNumber>
    </recommendedName>
</protein>
<dbReference type="GO" id="GO:0050661">
    <property type="term" value="F:NADP binding"/>
    <property type="evidence" value="ECO:0007669"/>
    <property type="project" value="InterPro"/>
</dbReference>
<evidence type="ECO:0000256" key="3">
    <source>
        <dbReference type="ARBA" id="ARBA00008419"/>
    </source>
</evidence>
<evidence type="ECO:0000256" key="8">
    <source>
        <dbReference type="ARBA" id="ARBA00023064"/>
    </source>
</evidence>
<evidence type="ECO:0000256" key="12">
    <source>
        <dbReference type="PIRSR" id="PIRSR000109-1"/>
    </source>
</evidence>
<dbReference type="AlphaFoldDB" id="A0A4Z0BC87"/>
<dbReference type="UniPathway" id="UPA00115">
    <property type="reaction ID" value="UER00410"/>
</dbReference>
<evidence type="ECO:0000256" key="4">
    <source>
        <dbReference type="ARBA" id="ARBA00011738"/>
    </source>
</evidence>
<dbReference type="PANTHER" id="PTHR11811">
    <property type="entry name" value="6-PHOSPHOGLUCONATE DEHYDROGENASE"/>
    <property type="match status" value="1"/>
</dbReference>
<keyword evidence="7 11" id="KW-0560">Oxidoreductase</keyword>
<dbReference type="InterPro" id="IPR006115">
    <property type="entry name" value="6PGDH_NADP-bd"/>
</dbReference>
<keyword evidence="11 14" id="KW-0521">NADP</keyword>
<evidence type="ECO:0000256" key="5">
    <source>
        <dbReference type="ARBA" id="ARBA00013011"/>
    </source>
</evidence>
<evidence type="ECO:0000313" key="16">
    <source>
        <dbReference type="EMBL" id="TFY96310.1"/>
    </source>
</evidence>
<keyword evidence="9 11" id="KW-0570">Pentose shunt</keyword>
<comment type="function">
    <text evidence="1 11">Catalyzes the oxidative decarboxylation of 6-phosphogluconate to ribulose 5-phosphate and CO(2), with concomitant reduction of NADP to NADPH.</text>
</comment>
<dbReference type="SUPFAM" id="SSF51735">
    <property type="entry name" value="NAD(P)-binding Rossmann-fold domains"/>
    <property type="match status" value="1"/>
</dbReference>
<organism evidence="16 17">
    <name type="scientific">Ramlibacter humi</name>
    <dbReference type="NCBI Taxonomy" id="2530451"/>
    <lineage>
        <taxon>Bacteria</taxon>
        <taxon>Pseudomonadati</taxon>
        <taxon>Pseudomonadota</taxon>
        <taxon>Betaproteobacteria</taxon>
        <taxon>Burkholderiales</taxon>
        <taxon>Comamonadaceae</taxon>
        <taxon>Ramlibacter</taxon>
    </lineage>
</organism>
<comment type="caution">
    <text evidence="16">The sequence shown here is derived from an EMBL/GenBank/DDBJ whole genome shotgun (WGS) entry which is preliminary data.</text>
</comment>
<evidence type="ECO:0000313" key="17">
    <source>
        <dbReference type="Proteomes" id="UP000297839"/>
    </source>
</evidence>
<evidence type="ECO:0000259" key="15">
    <source>
        <dbReference type="SMART" id="SM01350"/>
    </source>
</evidence>
<dbReference type="GO" id="GO:0006098">
    <property type="term" value="P:pentose-phosphate shunt"/>
    <property type="evidence" value="ECO:0007669"/>
    <property type="project" value="UniProtKB-UniPathway"/>
</dbReference>
<evidence type="ECO:0000256" key="2">
    <source>
        <dbReference type="ARBA" id="ARBA00004874"/>
    </source>
</evidence>
<evidence type="ECO:0000256" key="6">
    <source>
        <dbReference type="ARBA" id="ARBA00018193"/>
    </source>
</evidence>
<dbReference type="Gene3D" id="3.40.50.720">
    <property type="entry name" value="NAD(P)-binding Rossmann-like Domain"/>
    <property type="match status" value="1"/>
</dbReference>
<dbReference type="SMART" id="SM01350">
    <property type="entry name" value="6PGD"/>
    <property type="match status" value="1"/>
</dbReference>
<dbReference type="Pfam" id="PF03446">
    <property type="entry name" value="NAD_binding_2"/>
    <property type="match status" value="1"/>
</dbReference>
<evidence type="ECO:0000256" key="7">
    <source>
        <dbReference type="ARBA" id="ARBA00023002"/>
    </source>
</evidence>
<dbReference type="FunFam" id="1.20.5.320:FF:000001">
    <property type="entry name" value="6-phosphogluconate dehydrogenase, decarboxylating"/>
    <property type="match status" value="1"/>
</dbReference>
<keyword evidence="17" id="KW-1185">Reference proteome</keyword>
<sequence length="470" mass="50339">MSPTPSADIALVGLGVMGENLALNLHRQGFKVAGFDLDERKRDSFAQRTGATAPRSLQELVASLATPRVLLLMVPAGAPVDEVLAGLRPLLAAGDIVIDGGNTRYTDTQRRIAELEGSGILYVGAGVSGGEEGALRGPAIMPGGDAQAWPRIRPILQAIAARADDGVPCCDWIGPAASGHFVKMVHNGIEYADMQTICEAYFLMQQLLGMQPRQMAEVFAGWGRGELSSYLVDITADILARVDEETGRPLVDLIADTAEQKGTGKWASQAALDLGVTAPTIADAVFARTVSAVREQRVAASGVLAGPQASFTGDATAFVEQVRQALLAAKVCAYAQGFQLMAAADQEFGWQLPFGTIAGLWRAGCIIRAKLLEDIRRAYARDAALPNLLVDEHFAQVLARCHQSLRDVVAAAARHGVAVPAFMSALAYYDSYRSARLPANLLQAQRDYFGAHTYQRLDRPGKFHTKWAQD</sequence>
<comment type="subunit">
    <text evidence="4 11">Homodimer.</text>
</comment>
<gene>
    <name evidence="16" type="primary">gndA</name>
    <name evidence="16" type="ORF">EZ216_20865</name>
</gene>
<reference evidence="16 17" key="1">
    <citation type="submission" date="2019-03" db="EMBL/GenBank/DDBJ databases">
        <title>Ramlibacter sp. 18x22-1, whole genome shotgun sequence.</title>
        <authorList>
            <person name="Zhang X."/>
            <person name="Feng G."/>
            <person name="Zhu H."/>
        </authorList>
    </citation>
    <scope>NUCLEOTIDE SEQUENCE [LARGE SCALE GENOMIC DNA]</scope>
    <source>
        <strain evidence="16 17">18x22-1</strain>
    </source>
</reference>
<dbReference type="EC" id="1.1.1.44" evidence="5 11"/>
<proteinExistence type="inferred from homology"/>
<feature type="binding site" description="in other chain" evidence="13">
    <location>
        <position position="191"/>
    </location>
    <ligand>
        <name>substrate</name>
        <note>ligand shared between dimeric partners</note>
    </ligand>
</feature>
<dbReference type="GO" id="GO:0019521">
    <property type="term" value="P:D-gluconate metabolic process"/>
    <property type="evidence" value="ECO:0007669"/>
    <property type="project" value="UniProtKB-KW"/>
</dbReference>
<dbReference type="InterPro" id="IPR006114">
    <property type="entry name" value="6PGDH_C"/>
</dbReference>
<evidence type="ECO:0000256" key="1">
    <source>
        <dbReference type="ARBA" id="ARBA00002526"/>
    </source>
</evidence>